<protein>
    <submittedName>
        <fullName evidence="7">Uncharacterized protein</fullName>
    </submittedName>
</protein>
<dbReference type="STRING" id="47428.A0A284QLN3"/>
<evidence type="ECO:0000256" key="4">
    <source>
        <dbReference type="ARBA" id="ARBA00023163"/>
    </source>
</evidence>
<evidence type="ECO:0000256" key="5">
    <source>
        <dbReference type="ARBA" id="ARBA00023242"/>
    </source>
</evidence>
<dbReference type="Proteomes" id="UP000219338">
    <property type="component" value="Unassembled WGS sequence"/>
</dbReference>
<gene>
    <name evidence="7" type="ORF">ARMOST_00626</name>
</gene>
<evidence type="ECO:0000313" key="8">
    <source>
        <dbReference type="Proteomes" id="UP000219338"/>
    </source>
</evidence>
<evidence type="ECO:0000313" key="7">
    <source>
        <dbReference type="EMBL" id="SJK97374.1"/>
    </source>
</evidence>
<keyword evidence="3" id="KW-0805">Transcription regulation</keyword>
<dbReference type="OrthoDB" id="10261040at2759"/>
<dbReference type="AlphaFoldDB" id="A0A284QLN3"/>
<dbReference type="GO" id="GO:0003713">
    <property type="term" value="F:transcription coactivator activity"/>
    <property type="evidence" value="ECO:0007669"/>
    <property type="project" value="TreeGrafter"/>
</dbReference>
<dbReference type="GO" id="GO:0016592">
    <property type="term" value="C:mediator complex"/>
    <property type="evidence" value="ECO:0007669"/>
    <property type="project" value="InterPro"/>
</dbReference>
<keyword evidence="5" id="KW-0539">Nucleus</keyword>
<reference evidence="8" key="1">
    <citation type="journal article" date="2017" name="Nat. Ecol. Evol.">
        <title>Genome expansion and lineage-specific genetic innovations in the forest pathogenic fungi Armillaria.</title>
        <authorList>
            <person name="Sipos G."/>
            <person name="Prasanna A.N."/>
            <person name="Walter M.C."/>
            <person name="O'Connor E."/>
            <person name="Balint B."/>
            <person name="Krizsan K."/>
            <person name="Kiss B."/>
            <person name="Hess J."/>
            <person name="Varga T."/>
            <person name="Slot J."/>
            <person name="Riley R."/>
            <person name="Boka B."/>
            <person name="Rigling D."/>
            <person name="Barry K."/>
            <person name="Lee J."/>
            <person name="Mihaltcheva S."/>
            <person name="LaButti K."/>
            <person name="Lipzen A."/>
            <person name="Waldron R."/>
            <person name="Moloney N.M."/>
            <person name="Sperisen C."/>
            <person name="Kredics L."/>
            <person name="Vagvoelgyi C."/>
            <person name="Patrignani A."/>
            <person name="Fitzpatrick D."/>
            <person name="Nagy I."/>
            <person name="Doyle S."/>
            <person name="Anderson J.B."/>
            <person name="Grigoriev I.V."/>
            <person name="Gueldener U."/>
            <person name="Muensterkoetter M."/>
            <person name="Nagy L.G."/>
        </authorList>
    </citation>
    <scope>NUCLEOTIDE SEQUENCE [LARGE SCALE GENOMIC DNA]</scope>
    <source>
        <strain evidence="8">C18/9</strain>
    </source>
</reference>
<keyword evidence="4" id="KW-0804">Transcription</keyword>
<evidence type="ECO:0000256" key="2">
    <source>
        <dbReference type="ARBA" id="ARBA00008048"/>
    </source>
</evidence>
<comment type="subcellular location">
    <subcellularLocation>
        <location evidence="1">Nucleus</location>
    </subcellularLocation>
</comment>
<evidence type="ECO:0000256" key="1">
    <source>
        <dbReference type="ARBA" id="ARBA00004123"/>
    </source>
</evidence>
<keyword evidence="8" id="KW-1185">Reference proteome</keyword>
<proteinExistence type="inferred from homology"/>
<dbReference type="PANTHER" id="PTHR13130:SF4">
    <property type="entry name" value="MEDIATOR OF RNA POLYMERASE II TRANSCRIPTION SUBUNIT 27"/>
    <property type="match status" value="1"/>
</dbReference>
<dbReference type="EMBL" id="FUEG01000001">
    <property type="protein sequence ID" value="SJK97374.1"/>
    <property type="molecule type" value="Genomic_DNA"/>
</dbReference>
<dbReference type="OMA" id="GRWECRH"/>
<evidence type="ECO:0000256" key="6">
    <source>
        <dbReference type="SAM" id="MobiDB-lite"/>
    </source>
</evidence>
<dbReference type="GO" id="GO:0006357">
    <property type="term" value="P:regulation of transcription by RNA polymerase II"/>
    <property type="evidence" value="ECO:0007669"/>
    <property type="project" value="TreeGrafter"/>
</dbReference>
<evidence type="ECO:0000256" key="3">
    <source>
        <dbReference type="ARBA" id="ARBA00023015"/>
    </source>
</evidence>
<dbReference type="PANTHER" id="PTHR13130">
    <property type="entry name" value="34 KDA TRANSCRIPTIONAL CO-ACTIVATOR-RELATED"/>
    <property type="match status" value="1"/>
</dbReference>
<comment type="similarity">
    <text evidence="2">Belongs to the Mediator complex subunit 27 family.</text>
</comment>
<name>A0A284QLN3_ARMOS</name>
<dbReference type="InterPro" id="IPR021627">
    <property type="entry name" value="Mediator_Med27"/>
</dbReference>
<organism evidence="7 8">
    <name type="scientific">Armillaria ostoyae</name>
    <name type="common">Armillaria root rot fungus</name>
    <dbReference type="NCBI Taxonomy" id="47428"/>
    <lineage>
        <taxon>Eukaryota</taxon>
        <taxon>Fungi</taxon>
        <taxon>Dikarya</taxon>
        <taxon>Basidiomycota</taxon>
        <taxon>Agaricomycotina</taxon>
        <taxon>Agaricomycetes</taxon>
        <taxon>Agaricomycetidae</taxon>
        <taxon>Agaricales</taxon>
        <taxon>Marasmiineae</taxon>
        <taxon>Physalacriaceae</taxon>
        <taxon>Armillaria</taxon>
    </lineage>
</organism>
<accession>A0A284QLN3</accession>
<feature type="region of interest" description="Disordered" evidence="6">
    <location>
        <begin position="55"/>
        <end position="102"/>
    </location>
</feature>
<sequence length="269" mass="29844">MASNVDELQKEISALKELQAHVGRLRKVPHDLLNVNVKKDTRLQEKLEEVQRAKEAVESSQVQQALEHAASSEKKDGSGVDVTRGSVKRRSRSPQPYVAEKKTKKSIFPEGTVINTTEELKAWMRTWNRDHSGKVHLWRARRGDTGDDILRVVIPDVLQAYLFLGAGRRNELSVEAVTVFGPREKRAPHASSSFDVFRLVTERVSGMAARAGGAGVAEVVSALEAYGGLFVARCALCGRVLSREGHVPPVSLIWSDGRWECRHLTCHGH</sequence>
<dbReference type="Pfam" id="PF11571">
    <property type="entry name" value="Med27"/>
    <property type="match status" value="1"/>
</dbReference>